<sequence length="76" mass="8763">ICMRASRNSKTVLPKQNLTVRRYDTRARPRRSPFVRLRPPLVKSPRMRCKTSARRSLVCVVAFEIPFTGKNGSVFT</sequence>
<proteinExistence type="evidence at transcript level"/>
<organism evidence="1">
    <name type="scientific">Psorophora albipes</name>
    <dbReference type="NCBI Taxonomy" id="869069"/>
    <lineage>
        <taxon>Eukaryota</taxon>
        <taxon>Metazoa</taxon>
        <taxon>Ecdysozoa</taxon>
        <taxon>Arthropoda</taxon>
        <taxon>Hexapoda</taxon>
        <taxon>Insecta</taxon>
        <taxon>Pterygota</taxon>
        <taxon>Neoptera</taxon>
        <taxon>Endopterygota</taxon>
        <taxon>Diptera</taxon>
        <taxon>Nematocera</taxon>
        <taxon>Culicoidea</taxon>
        <taxon>Culicidae</taxon>
        <taxon>Culicinae</taxon>
        <taxon>Aedini</taxon>
        <taxon>Psorophora</taxon>
    </lineage>
</organism>
<accession>T1DDX5</accession>
<feature type="non-terminal residue" evidence="1">
    <location>
        <position position="1"/>
    </location>
</feature>
<reference evidence="1" key="1">
    <citation type="journal article" date="2013" name="BMC Genomics">
        <title>A deep insight into the sialotranscriptome of the mosquito, Psorophora albipes.</title>
        <authorList>
            <person name="Chagas A.C."/>
            <person name="Calvo E."/>
            <person name="Rios-Velasquez C.M."/>
            <person name="Pessoa F.A."/>
            <person name="Medeiros J.F."/>
            <person name="Ribeiro J.M."/>
        </authorList>
    </citation>
    <scope>NUCLEOTIDE SEQUENCE</scope>
</reference>
<dbReference type="AlphaFoldDB" id="T1DDX5"/>
<evidence type="ECO:0000313" key="1">
    <source>
        <dbReference type="EMBL" id="JAA93575.1"/>
    </source>
</evidence>
<dbReference type="EMBL" id="GALA01001277">
    <property type="protein sequence ID" value="JAA93575.1"/>
    <property type="molecule type" value="mRNA"/>
</dbReference>
<protein>
    <submittedName>
        <fullName evidence="1">Uncharacterized protein</fullName>
    </submittedName>
</protein>
<name>T1DDX5_9DIPT</name>